<name>A0ABR8YZE3_9MICO</name>
<protein>
    <submittedName>
        <fullName evidence="3">Gfo/Idh/MocA family oxidoreductase</fullName>
    </submittedName>
</protein>
<dbReference type="Gene3D" id="3.40.50.720">
    <property type="entry name" value="NAD(P)-binding Rossmann-like Domain"/>
    <property type="match status" value="1"/>
</dbReference>
<evidence type="ECO:0000259" key="2">
    <source>
        <dbReference type="Pfam" id="PF21378"/>
    </source>
</evidence>
<dbReference type="InterPro" id="IPR048477">
    <property type="entry name" value="YceM-like_C"/>
</dbReference>
<dbReference type="PANTHER" id="PTHR43708">
    <property type="entry name" value="CONSERVED EXPRESSED OXIDOREDUCTASE (EUROFUNG)"/>
    <property type="match status" value="1"/>
</dbReference>
<evidence type="ECO:0000259" key="1">
    <source>
        <dbReference type="Pfam" id="PF01408"/>
    </source>
</evidence>
<dbReference type="EMBL" id="JACSPO010000001">
    <property type="protein sequence ID" value="MBD8061359.1"/>
    <property type="molecule type" value="Genomic_DNA"/>
</dbReference>
<feature type="domain" description="Gfo/Idh/MocA-like oxidoreductase N-terminal" evidence="1">
    <location>
        <begin position="1"/>
        <end position="119"/>
    </location>
</feature>
<evidence type="ECO:0000313" key="4">
    <source>
        <dbReference type="Proteomes" id="UP000661894"/>
    </source>
</evidence>
<dbReference type="PANTHER" id="PTHR43708:SF4">
    <property type="entry name" value="OXIDOREDUCTASE YCEM-RELATED"/>
    <property type="match status" value="1"/>
</dbReference>
<feature type="domain" description="YceM-like C-terminal" evidence="2">
    <location>
        <begin position="137"/>
        <end position="235"/>
    </location>
</feature>
<keyword evidence="4" id="KW-1185">Reference proteome</keyword>
<accession>A0ABR8YZE3</accession>
<dbReference type="Proteomes" id="UP000661894">
    <property type="component" value="Unassembled WGS sequence"/>
</dbReference>
<dbReference type="Pfam" id="PF21378">
    <property type="entry name" value="YceM-like_C"/>
    <property type="match status" value="1"/>
</dbReference>
<organism evidence="3 4">
    <name type="scientific">Oceanitalea stevensii</name>
    <dbReference type="NCBI Taxonomy" id="2763072"/>
    <lineage>
        <taxon>Bacteria</taxon>
        <taxon>Bacillati</taxon>
        <taxon>Actinomycetota</taxon>
        <taxon>Actinomycetes</taxon>
        <taxon>Micrococcales</taxon>
        <taxon>Bogoriellaceae</taxon>
        <taxon>Georgenia</taxon>
    </lineage>
</organism>
<sequence>MRVAVVGLGDIAAKAYLPVLTATPSLTPVLVSRRRETVDAVGERYRVADRFTDLDAAIASGLDAATVHAPTDTHAQIVEILLRHDVPVLVDKPIAPHLETSARLVALAAERGVSLAVGFNRRWAPAYRALADWPDRDVVTLHKHRSHPLGEARPMVLDDFIHVLDTLRFLVPSSLEDLIVSVRHDDAGRTRRLAVQFTGEGRLAAGVMSWTSGGAHELLDVVGDGRRRQVTDLADVVDHDGGERLVRRDGWRPATELRGFDAMCADFLDAVREGRRIDAGDALVTHELCERVVAAAAAPPA</sequence>
<dbReference type="Pfam" id="PF01408">
    <property type="entry name" value="GFO_IDH_MocA"/>
    <property type="match status" value="1"/>
</dbReference>
<dbReference type="SUPFAM" id="SSF55347">
    <property type="entry name" value="Glyceraldehyde-3-phosphate dehydrogenase-like, C-terminal domain"/>
    <property type="match status" value="1"/>
</dbReference>
<comment type="caution">
    <text evidence="3">The sequence shown here is derived from an EMBL/GenBank/DDBJ whole genome shotgun (WGS) entry which is preliminary data.</text>
</comment>
<dbReference type="InterPro" id="IPR036291">
    <property type="entry name" value="NAD(P)-bd_dom_sf"/>
</dbReference>
<gene>
    <name evidence="3" type="ORF">H9624_03355</name>
</gene>
<reference evidence="3 4" key="1">
    <citation type="submission" date="2020-08" db="EMBL/GenBank/DDBJ databases">
        <title>A Genomic Blueprint of the Chicken Gut Microbiome.</title>
        <authorList>
            <person name="Gilroy R."/>
            <person name="Ravi A."/>
            <person name="Getino M."/>
            <person name="Pursley I."/>
            <person name="Horton D.L."/>
            <person name="Alikhan N.-F."/>
            <person name="Baker D."/>
            <person name="Gharbi K."/>
            <person name="Hall N."/>
            <person name="Watson M."/>
            <person name="Adriaenssens E.M."/>
            <person name="Foster-Nyarko E."/>
            <person name="Jarju S."/>
            <person name="Secka A."/>
            <person name="Antonio M."/>
            <person name="Oren A."/>
            <person name="Chaudhuri R."/>
            <person name="La Ragione R.M."/>
            <person name="Hildebrand F."/>
            <person name="Pallen M.J."/>
        </authorList>
    </citation>
    <scope>NUCLEOTIDE SEQUENCE [LARGE SCALE GENOMIC DNA]</scope>
    <source>
        <strain evidence="3 4">Sa1BUA1</strain>
    </source>
</reference>
<dbReference type="InterPro" id="IPR000683">
    <property type="entry name" value="Gfo/Idh/MocA-like_OxRdtase_N"/>
</dbReference>
<dbReference type="SUPFAM" id="SSF51735">
    <property type="entry name" value="NAD(P)-binding Rossmann-fold domains"/>
    <property type="match status" value="1"/>
</dbReference>
<dbReference type="InterPro" id="IPR051317">
    <property type="entry name" value="Gfo/Idh/MocA_oxidoreduct"/>
</dbReference>
<proteinExistence type="predicted"/>
<evidence type="ECO:0000313" key="3">
    <source>
        <dbReference type="EMBL" id="MBD8061359.1"/>
    </source>
</evidence>
<dbReference type="Gene3D" id="3.30.360.10">
    <property type="entry name" value="Dihydrodipicolinate Reductase, domain 2"/>
    <property type="match status" value="1"/>
</dbReference>
<dbReference type="RefSeq" id="WP_251838479.1">
    <property type="nucleotide sequence ID" value="NZ_JACSPO010000001.1"/>
</dbReference>